<dbReference type="CDD" id="cd20301">
    <property type="entry name" value="cupin_ChrR"/>
    <property type="match status" value="1"/>
</dbReference>
<evidence type="ECO:0000313" key="2">
    <source>
        <dbReference type="EMBL" id="ALV06930.1"/>
    </source>
</evidence>
<evidence type="ECO:0000259" key="1">
    <source>
        <dbReference type="Pfam" id="PF12973"/>
    </source>
</evidence>
<dbReference type="InterPro" id="IPR041916">
    <property type="entry name" value="Anti_sigma_zinc_sf"/>
</dbReference>
<accession>A0A0U3LKK2</accession>
<dbReference type="InterPro" id="IPR011051">
    <property type="entry name" value="RmlC_Cupin_sf"/>
</dbReference>
<protein>
    <submittedName>
        <fullName evidence="2">Transcriptional regulator</fullName>
    </submittedName>
</protein>
<evidence type="ECO:0000313" key="3">
    <source>
        <dbReference type="Proteomes" id="UP000060699"/>
    </source>
</evidence>
<dbReference type="Gene3D" id="2.60.120.10">
    <property type="entry name" value="Jelly Rolls"/>
    <property type="match status" value="1"/>
</dbReference>
<dbReference type="Gene3D" id="1.10.10.1320">
    <property type="entry name" value="Anti-sigma factor, zinc-finger domain"/>
    <property type="match status" value="1"/>
</dbReference>
<proteinExistence type="predicted"/>
<dbReference type="EMBL" id="CP013729">
    <property type="protein sequence ID" value="ALV06930.1"/>
    <property type="molecule type" value="Genomic_DNA"/>
</dbReference>
<name>A0A0U3LKK2_9BURK</name>
<dbReference type="InterPro" id="IPR025979">
    <property type="entry name" value="ChrR-like_cupin_dom"/>
</dbReference>
<dbReference type="AlphaFoldDB" id="A0A0U3LKK2"/>
<dbReference type="NCBIfam" id="TIGR02451">
    <property type="entry name" value="anti_sig_ChrR"/>
    <property type="match status" value="1"/>
</dbReference>
<dbReference type="STRING" id="76731.RD2015_2462"/>
<dbReference type="InterPro" id="IPR014710">
    <property type="entry name" value="RmlC-like_jellyroll"/>
</dbReference>
<dbReference type="InterPro" id="IPR012807">
    <property type="entry name" value="Anti-sigma_ChrR"/>
</dbReference>
<organism evidence="2 3">
    <name type="scientific">Roseateles depolymerans</name>
    <dbReference type="NCBI Taxonomy" id="76731"/>
    <lineage>
        <taxon>Bacteria</taxon>
        <taxon>Pseudomonadati</taxon>
        <taxon>Pseudomonadota</taxon>
        <taxon>Betaproteobacteria</taxon>
        <taxon>Burkholderiales</taxon>
        <taxon>Sphaerotilaceae</taxon>
        <taxon>Roseateles</taxon>
    </lineage>
</organism>
<dbReference type="Pfam" id="PF12973">
    <property type="entry name" value="Cupin_7"/>
    <property type="match status" value="1"/>
</dbReference>
<keyword evidence="3" id="KW-1185">Reference proteome</keyword>
<reference evidence="2 3" key="1">
    <citation type="submission" date="2015-12" db="EMBL/GenBank/DDBJ databases">
        <title>Complete genome of Roseateles depolymerans KCTC 42856.</title>
        <authorList>
            <person name="Kim K.M."/>
        </authorList>
    </citation>
    <scope>NUCLEOTIDE SEQUENCE [LARGE SCALE GENOMIC DNA]</scope>
    <source>
        <strain evidence="2 3">KCTC 42856</strain>
    </source>
</reference>
<dbReference type="Proteomes" id="UP000060699">
    <property type="component" value="Chromosome"/>
</dbReference>
<gene>
    <name evidence="2" type="ORF">RD2015_2462</name>
</gene>
<dbReference type="SUPFAM" id="SSF51182">
    <property type="entry name" value="RmlC-like cupins"/>
    <property type="match status" value="1"/>
</dbReference>
<sequence length="234" mass="25314">MLAMTVSAPVAPTRSKAGIQHHPFDEHLLALAAGTLPVGIRLVTLTHLELCRSCRDRVAMLEALGGVVLEDQPPAPMRDDALEKAFAAIDALDQEAPRPLKVAGPPPLPAGAVWPKALSHCSATRWRWLGPGMRWSRVSVPESPDANVFLLRIGAGKYLPQHTHEGVELTQVIYGHFHDGRELFGPGDFDMADGDVHHQPVVQDGSECICIAAVEGRLSFDGFIARWFGSLVGM</sequence>
<feature type="domain" description="ChrR-like cupin" evidence="1">
    <location>
        <begin position="117"/>
        <end position="211"/>
    </location>
</feature>
<dbReference type="KEGG" id="rdp:RD2015_2462"/>